<evidence type="ECO:0000259" key="14">
    <source>
        <dbReference type="PROSITE" id="PS51192"/>
    </source>
</evidence>
<keyword evidence="7 11" id="KW-0653">Protein transport</keyword>
<comment type="catalytic activity">
    <reaction evidence="11">
        <text>ATP + H2O + cellular proteinSide 1 = ADP + phosphate + cellular proteinSide 2.</text>
        <dbReference type="EC" id="7.4.2.8"/>
    </reaction>
</comment>
<dbReference type="Proteomes" id="UP000325004">
    <property type="component" value="Chromosome"/>
</dbReference>
<evidence type="ECO:0000256" key="5">
    <source>
        <dbReference type="ARBA" id="ARBA00022741"/>
    </source>
</evidence>
<dbReference type="Pfam" id="PF01043">
    <property type="entry name" value="SecA_PP_bind"/>
    <property type="match status" value="1"/>
</dbReference>
<feature type="binding site" evidence="11">
    <location>
        <position position="501"/>
    </location>
    <ligand>
        <name>ATP</name>
        <dbReference type="ChEBI" id="CHEBI:30616"/>
    </ligand>
</feature>
<reference evidence="16 17" key="1">
    <citation type="submission" date="2019-08" db="EMBL/GenBank/DDBJ databases">
        <title>Highly reduced genomes of protist endosymbionts show evolutionary convergence.</title>
        <authorList>
            <person name="George E."/>
            <person name="Husnik F."/>
            <person name="Tashyreva D."/>
            <person name="Prokopchuk G."/>
            <person name="Horak A."/>
            <person name="Kwong W.K."/>
            <person name="Lukes J."/>
            <person name="Keeling P.J."/>
        </authorList>
    </citation>
    <scope>NUCLEOTIDE SEQUENCE [LARGE SCALE GENOMIC DNA]</scope>
    <source>
        <strain evidence="16">1604LC</strain>
    </source>
</reference>
<keyword evidence="5 11" id="KW-0547">Nucleotide-binding</keyword>
<dbReference type="EC" id="7.4.2.8" evidence="11"/>
<dbReference type="PROSITE" id="PS51192">
    <property type="entry name" value="HELICASE_ATP_BIND_1"/>
    <property type="match status" value="1"/>
</dbReference>
<dbReference type="Pfam" id="PF07517">
    <property type="entry name" value="SecA_DEAD"/>
    <property type="match status" value="1"/>
</dbReference>
<dbReference type="Gene3D" id="1.10.3060.10">
    <property type="entry name" value="Helical scaffold and wing domains of SecA"/>
    <property type="match status" value="1"/>
</dbReference>
<evidence type="ECO:0000256" key="7">
    <source>
        <dbReference type="ARBA" id="ARBA00022927"/>
    </source>
</evidence>
<dbReference type="FunFam" id="3.40.50.300:FF:000113">
    <property type="entry name" value="Preprotein translocase subunit SecA"/>
    <property type="match status" value="1"/>
</dbReference>
<dbReference type="Pfam" id="PF21090">
    <property type="entry name" value="P-loop_SecA"/>
    <property type="match status" value="1"/>
</dbReference>
<dbReference type="HAMAP" id="MF_01382">
    <property type="entry name" value="SecA"/>
    <property type="match status" value="1"/>
</dbReference>
<dbReference type="GO" id="GO:0017038">
    <property type="term" value="P:protein import"/>
    <property type="evidence" value="ECO:0007669"/>
    <property type="project" value="InterPro"/>
</dbReference>
<evidence type="ECO:0000256" key="3">
    <source>
        <dbReference type="ARBA" id="ARBA00022475"/>
    </source>
</evidence>
<dbReference type="GO" id="GO:0006605">
    <property type="term" value="P:protein targeting"/>
    <property type="evidence" value="ECO:0007669"/>
    <property type="project" value="UniProtKB-UniRule"/>
</dbReference>
<evidence type="ECO:0000256" key="13">
    <source>
        <dbReference type="SAM" id="MobiDB-lite"/>
    </source>
</evidence>
<dbReference type="InterPro" id="IPR011130">
    <property type="entry name" value="SecA_preprotein_X-link_dom"/>
</dbReference>
<evidence type="ECO:0000259" key="15">
    <source>
        <dbReference type="PROSITE" id="PS51196"/>
    </source>
</evidence>
<keyword evidence="6 11" id="KW-0067">ATP-binding</keyword>
<keyword evidence="9 11" id="KW-0811">Translocation</keyword>
<evidence type="ECO:0000256" key="1">
    <source>
        <dbReference type="ARBA" id="ARBA00007650"/>
    </source>
</evidence>
<dbReference type="SMART" id="SM00957">
    <property type="entry name" value="SecA_DEAD"/>
    <property type="match status" value="1"/>
</dbReference>
<comment type="subunit">
    <text evidence="11">Monomer and homodimer. Part of the essential Sec protein translocation apparatus which comprises SecA, SecYEG and auxiliary proteins SecDF-YajC and YidC.</text>
</comment>
<dbReference type="NCBIfam" id="NF009538">
    <property type="entry name" value="PRK12904.1"/>
    <property type="match status" value="1"/>
</dbReference>
<gene>
    <name evidence="11 16" type="primary">secA</name>
    <name evidence="16" type="ORF">FZC34_00160</name>
</gene>
<dbReference type="GO" id="GO:0043952">
    <property type="term" value="P:protein transport by the Sec complex"/>
    <property type="evidence" value="ECO:0007669"/>
    <property type="project" value="TreeGrafter"/>
</dbReference>
<dbReference type="SMART" id="SM00958">
    <property type="entry name" value="SecA_PP_bind"/>
    <property type="match status" value="1"/>
</dbReference>
<evidence type="ECO:0000256" key="2">
    <source>
        <dbReference type="ARBA" id="ARBA00022448"/>
    </source>
</evidence>
<dbReference type="EMBL" id="CP043316">
    <property type="protein sequence ID" value="QEK38342.1"/>
    <property type="molecule type" value="Genomic_DNA"/>
</dbReference>
<dbReference type="GO" id="GO:0005886">
    <property type="term" value="C:plasma membrane"/>
    <property type="evidence" value="ECO:0007669"/>
    <property type="project" value="UniProtKB-SubCell"/>
</dbReference>
<evidence type="ECO:0000256" key="4">
    <source>
        <dbReference type="ARBA" id="ARBA00022490"/>
    </source>
</evidence>
<dbReference type="KEGG" id="cpri:FZC34_00160"/>
<dbReference type="GO" id="GO:0005829">
    <property type="term" value="C:cytosol"/>
    <property type="evidence" value="ECO:0007669"/>
    <property type="project" value="TreeGrafter"/>
</dbReference>
<feature type="domain" description="SecA family profile" evidence="15">
    <location>
        <begin position="6"/>
        <end position="614"/>
    </location>
</feature>
<dbReference type="FunFam" id="3.90.1440.10:FF:000001">
    <property type="entry name" value="Preprotein translocase subunit SecA"/>
    <property type="match status" value="1"/>
</dbReference>
<feature type="binding site" evidence="11">
    <location>
        <begin position="106"/>
        <end position="110"/>
    </location>
    <ligand>
        <name>ATP</name>
        <dbReference type="ChEBI" id="CHEBI:30616"/>
    </ligand>
</feature>
<dbReference type="Gene3D" id="3.90.1440.10">
    <property type="entry name" value="SecA, preprotein cross-linking domain"/>
    <property type="match status" value="1"/>
</dbReference>
<dbReference type="InterPro" id="IPR027417">
    <property type="entry name" value="P-loop_NTPase"/>
</dbReference>
<keyword evidence="8 11" id="KW-1278">Translocase</keyword>
<dbReference type="GO" id="GO:0005524">
    <property type="term" value="F:ATP binding"/>
    <property type="evidence" value="ECO:0007669"/>
    <property type="project" value="UniProtKB-UniRule"/>
</dbReference>
<keyword evidence="17" id="KW-1185">Reference proteome</keyword>
<dbReference type="GO" id="GO:0031522">
    <property type="term" value="C:cell envelope Sec protein transport complex"/>
    <property type="evidence" value="ECO:0007669"/>
    <property type="project" value="UniProtKB-ARBA"/>
</dbReference>
<sequence length="847" mass="96586">MFKFITNLFKRLFWSSNKVLLHDLWKIVDQIDQIDLSDLTDQDLSAMTITLKERLKNGESVDDILVDAFAIVREAAHRVLNERPYRVQLLGGIALHKGMISEMKTGEGKTLVAVLPAYLNALTGEGVHVVTVNDYLAERDSKWVGKVFKFLGMSVGCILHHMGDEARKQQYACDITYATNNELGFDYLRDNLKMNNEEVCQRKLHCAIVDEIDNILIDEARTPLIISGPSEESSGLYNWVQDIVSQLNESHYEKDEKNHTVTLNEDGMHKIEDVMREEGVLENDKTLYDHQHIALVHHINQALKANTLFVKNVHYMVSKDEVNIIDEFTGRIMHGRRYSDGLHQALEAKENVEIQKENHTLASITFQRLFRMYDKLCGMTGTASTEAEEFEKTYNLSIAVIPTNKKVVRIDHEDEIYRTLKEKINAVVALVKICNAKKQPVLLGTSSVEKSQLFAQALTEHGILHRVLNAKNHANEAKIIANAGKLGHVTVVTNMAGRGTDIKLGGNAKILVEDAIKDIEDSEQAEQVKVDIIQQIDNERNEVLKAGGLFVIGTERHESRRIDNQLRGRAGRQGDKGESKFFLCLEDDLMRIFASGSLDSWLKTLGLKEGEAITHKMVTRAISKAQKRVEAHNFDIRQQMKKYADIKEDQMSYVYSYRKDVLLNFDFTDLQKLVDSVVTNAIQNFLPQSKDWDEDKLSEYIESVFGIEVDIKSAVKDNAINQIALSNYIIDKLSIHFEQFNNEQMVSIAKMGVLQSIDDQWRSHVQNLDYLKQGISLKGYAQKDPLVEYKKESFELFESIWPVIYENSIRNLINWQRNMSENMQNSMPDNNVSENPDISSINGLFNE</sequence>
<evidence type="ECO:0000256" key="12">
    <source>
        <dbReference type="RuleBase" id="RU003874"/>
    </source>
</evidence>
<evidence type="ECO:0000256" key="6">
    <source>
        <dbReference type="ARBA" id="ARBA00022840"/>
    </source>
</evidence>
<dbReference type="Gene3D" id="3.40.50.300">
    <property type="entry name" value="P-loop containing nucleotide triphosphate hydrolases"/>
    <property type="match status" value="2"/>
</dbReference>
<dbReference type="PROSITE" id="PS51196">
    <property type="entry name" value="SECA_MOTOR_DEAD"/>
    <property type="match status" value="1"/>
</dbReference>
<dbReference type="PANTHER" id="PTHR30612:SF0">
    <property type="entry name" value="CHLOROPLAST PROTEIN-TRANSPORTING ATPASE"/>
    <property type="match status" value="1"/>
</dbReference>
<evidence type="ECO:0000313" key="16">
    <source>
        <dbReference type="EMBL" id="QEK38342.1"/>
    </source>
</evidence>
<name>A0A5C0UGD0_9PROT</name>
<accession>A0A5C0UGD0</accession>
<comment type="function">
    <text evidence="11">Part of the Sec protein translocase complex. Interacts with the SecYEG preprotein conducting channel. Has a central role in coupling the hydrolysis of ATP to the transfer of proteins into and across the cell membrane, serving both as a receptor for the preprotein-SecB complex and as an ATP-driven molecular motor driving the stepwise translocation of polypeptide chains across the membrane.</text>
</comment>
<dbReference type="InterPro" id="IPR011116">
    <property type="entry name" value="SecA_Wing/Scaffold"/>
</dbReference>
<keyword evidence="10 11" id="KW-0472">Membrane</keyword>
<evidence type="ECO:0000313" key="17">
    <source>
        <dbReference type="Proteomes" id="UP000325004"/>
    </source>
</evidence>
<dbReference type="CDD" id="cd17928">
    <property type="entry name" value="DEXDc_SecA"/>
    <property type="match status" value="1"/>
</dbReference>
<dbReference type="NCBIfam" id="TIGR00963">
    <property type="entry name" value="secA"/>
    <property type="match status" value="1"/>
</dbReference>
<comment type="subcellular location">
    <subcellularLocation>
        <location evidence="11">Cell membrane</location>
        <topology evidence="11">Peripheral membrane protein</topology>
        <orientation evidence="11">Cytoplasmic side</orientation>
    </subcellularLocation>
    <subcellularLocation>
        <location evidence="11">Cytoplasm</location>
    </subcellularLocation>
    <text evidence="11">Distribution is 50-50.</text>
</comment>
<dbReference type="SUPFAM" id="SSF81886">
    <property type="entry name" value="Helical scaffold and wing domains of SecA"/>
    <property type="match status" value="1"/>
</dbReference>
<evidence type="ECO:0000256" key="10">
    <source>
        <dbReference type="ARBA" id="ARBA00023136"/>
    </source>
</evidence>
<keyword evidence="3 11" id="KW-1003">Cell membrane</keyword>
<dbReference type="SUPFAM" id="SSF81767">
    <property type="entry name" value="Pre-protein crosslinking domain of SecA"/>
    <property type="match status" value="1"/>
</dbReference>
<dbReference type="InterPro" id="IPR011115">
    <property type="entry name" value="SecA_DEAD"/>
</dbReference>
<dbReference type="InterPro" id="IPR014018">
    <property type="entry name" value="SecA_motor_DEAD"/>
</dbReference>
<dbReference type="CDD" id="cd18803">
    <property type="entry name" value="SF2_C_secA"/>
    <property type="match status" value="1"/>
</dbReference>
<organism evidence="16 17">
    <name type="scientific">Candidatus Cytomitobacter primus</name>
    <dbReference type="NCBI Taxonomy" id="2066024"/>
    <lineage>
        <taxon>Bacteria</taxon>
        <taxon>Pseudomonadati</taxon>
        <taxon>Pseudomonadota</taxon>
        <taxon>Alphaproteobacteria</taxon>
        <taxon>Holosporales</taxon>
        <taxon>Holosporaceae</taxon>
        <taxon>Candidatus Cytomitobacter</taxon>
    </lineage>
</organism>
<dbReference type="GO" id="GO:0008564">
    <property type="term" value="F:protein-exporting ATPase activity"/>
    <property type="evidence" value="ECO:0007669"/>
    <property type="project" value="UniProtKB-EC"/>
</dbReference>
<feature type="binding site" evidence="11">
    <location>
        <position position="88"/>
    </location>
    <ligand>
        <name>ATP</name>
        <dbReference type="ChEBI" id="CHEBI:30616"/>
    </ligand>
</feature>
<dbReference type="InterPro" id="IPR044722">
    <property type="entry name" value="SecA_SF2_C"/>
</dbReference>
<keyword evidence="2 11" id="KW-0813">Transport</keyword>
<evidence type="ECO:0000256" key="11">
    <source>
        <dbReference type="HAMAP-Rule" id="MF_01382"/>
    </source>
</evidence>
<dbReference type="OrthoDB" id="9805579at2"/>
<dbReference type="Pfam" id="PF07516">
    <property type="entry name" value="SecA_SW"/>
    <property type="match status" value="1"/>
</dbReference>
<feature type="domain" description="Helicase ATP-binding" evidence="14">
    <location>
        <begin position="90"/>
        <end position="248"/>
    </location>
</feature>
<proteinExistence type="inferred from homology"/>
<dbReference type="GO" id="GO:0065002">
    <property type="term" value="P:intracellular protein transmembrane transport"/>
    <property type="evidence" value="ECO:0007669"/>
    <property type="project" value="UniProtKB-UniRule"/>
</dbReference>
<dbReference type="SUPFAM" id="SSF52540">
    <property type="entry name" value="P-loop containing nucleoside triphosphate hydrolases"/>
    <property type="match status" value="2"/>
</dbReference>
<dbReference type="InterPro" id="IPR036266">
    <property type="entry name" value="SecA_Wing/Scaffold_sf"/>
</dbReference>
<keyword evidence="4 11" id="KW-0963">Cytoplasm</keyword>
<dbReference type="PRINTS" id="PR00906">
    <property type="entry name" value="SECA"/>
</dbReference>
<dbReference type="InterPro" id="IPR000185">
    <property type="entry name" value="SecA"/>
</dbReference>
<evidence type="ECO:0000256" key="8">
    <source>
        <dbReference type="ARBA" id="ARBA00022967"/>
    </source>
</evidence>
<dbReference type="AlphaFoldDB" id="A0A5C0UGD0"/>
<comment type="similarity">
    <text evidence="1 11 12">Belongs to the SecA family.</text>
</comment>
<dbReference type="InterPro" id="IPR036670">
    <property type="entry name" value="SecA_X-link_sf"/>
</dbReference>
<feature type="region of interest" description="Disordered" evidence="13">
    <location>
        <begin position="827"/>
        <end position="847"/>
    </location>
</feature>
<evidence type="ECO:0000256" key="9">
    <source>
        <dbReference type="ARBA" id="ARBA00023010"/>
    </source>
</evidence>
<dbReference type="PANTHER" id="PTHR30612">
    <property type="entry name" value="SECA INNER MEMBRANE COMPONENT OF SEC PROTEIN SECRETION SYSTEM"/>
    <property type="match status" value="1"/>
</dbReference>
<protein>
    <recommendedName>
        <fullName evidence="11 12">Protein translocase subunit SecA</fullName>
        <ecNumber evidence="11">7.4.2.8</ecNumber>
    </recommendedName>
</protein>
<dbReference type="InterPro" id="IPR014001">
    <property type="entry name" value="Helicase_ATP-bd"/>
</dbReference>